<gene>
    <name evidence="1" type="ORF">GO495_31505</name>
</gene>
<accession>A0A6N8JIU4</accession>
<keyword evidence="2" id="KW-1185">Reference proteome</keyword>
<dbReference type="AlphaFoldDB" id="A0A6N8JIU4"/>
<dbReference type="Proteomes" id="UP000468388">
    <property type="component" value="Unassembled WGS sequence"/>
</dbReference>
<proteinExistence type="predicted"/>
<dbReference type="RefSeq" id="WP_157303943.1">
    <property type="nucleotide sequence ID" value="NZ_BAAAZB010000027.1"/>
</dbReference>
<evidence type="ECO:0000313" key="2">
    <source>
        <dbReference type="Proteomes" id="UP000468388"/>
    </source>
</evidence>
<protein>
    <submittedName>
        <fullName evidence="1">Uncharacterized protein</fullName>
    </submittedName>
</protein>
<dbReference type="OrthoDB" id="606679at2"/>
<organism evidence="1 2">
    <name type="scientific">Chitinophaga oryziterrae</name>
    <dbReference type="NCBI Taxonomy" id="1031224"/>
    <lineage>
        <taxon>Bacteria</taxon>
        <taxon>Pseudomonadati</taxon>
        <taxon>Bacteroidota</taxon>
        <taxon>Chitinophagia</taxon>
        <taxon>Chitinophagales</taxon>
        <taxon>Chitinophagaceae</taxon>
        <taxon>Chitinophaga</taxon>
    </lineage>
</organism>
<name>A0A6N8JIU4_9BACT</name>
<comment type="caution">
    <text evidence="1">The sequence shown here is derived from an EMBL/GenBank/DDBJ whole genome shotgun (WGS) entry which is preliminary data.</text>
</comment>
<reference evidence="1 2" key="1">
    <citation type="submission" date="2019-12" db="EMBL/GenBank/DDBJ databases">
        <title>The draft genomic sequence of strain Chitinophaga oryziterrae JCM 16595.</title>
        <authorList>
            <person name="Zhang X."/>
        </authorList>
    </citation>
    <scope>NUCLEOTIDE SEQUENCE [LARGE SCALE GENOMIC DNA]</scope>
    <source>
        <strain evidence="1 2">JCM 16595</strain>
    </source>
</reference>
<sequence length="99" mass="11814">MPYFRDPQKFTDNLIYYTPGGCKSATVVLIPLSRQTYDTVTGYVMHIRKERQLPVFVNQRKPLLAVHGNVMYDLYYQSKTKDKEELIFHLKIRYVFRGY</sequence>
<evidence type="ECO:0000313" key="1">
    <source>
        <dbReference type="EMBL" id="MVT45157.1"/>
    </source>
</evidence>
<dbReference type="EMBL" id="WRXO01000017">
    <property type="protein sequence ID" value="MVT45157.1"/>
    <property type="molecule type" value="Genomic_DNA"/>
</dbReference>